<feature type="domain" description="MEKHLA" evidence="1">
    <location>
        <begin position="16"/>
        <end position="156"/>
    </location>
</feature>
<dbReference type="Proteomes" id="UP000005297">
    <property type="component" value="Unassembled WGS sequence"/>
</dbReference>
<sequence length="160" mass="18015">MAEWPEPDEQNGFLVEHARLLSDSLQHWSGCGLIEPGEDEVVAARMLYFAPFALLSHGTGSDPLFTYANHTAQALFEMDWAEITRLPSRLSAEAPLQAERNALLKRVSEQGFIDDYTGIRIAASGRRFYIEQATVWSLLDSRQRHCGQAAMFGLWRDVSD</sequence>
<evidence type="ECO:0000313" key="3">
    <source>
        <dbReference type="Proteomes" id="UP000005297"/>
    </source>
</evidence>
<gene>
    <name evidence="2" type="ORF">SPV1_10159</name>
</gene>
<accession>Q0EWW9</accession>
<dbReference type="RefSeq" id="WP_009849551.1">
    <property type="nucleotide sequence ID" value="NZ_DS022294.1"/>
</dbReference>
<dbReference type="AlphaFoldDB" id="Q0EWW9"/>
<dbReference type="eggNOG" id="ENOG5032SCF">
    <property type="taxonomic scope" value="Bacteria"/>
</dbReference>
<dbReference type="OrthoDB" id="9794448at2"/>
<dbReference type="InParanoid" id="Q0EWW9"/>
<evidence type="ECO:0000313" key="2">
    <source>
        <dbReference type="EMBL" id="EAU53788.1"/>
    </source>
</evidence>
<proteinExistence type="predicted"/>
<evidence type="ECO:0000259" key="1">
    <source>
        <dbReference type="Pfam" id="PF08670"/>
    </source>
</evidence>
<organism evidence="2 3">
    <name type="scientific">Mariprofundus ferrooxydans PV-1</name>
    <dbReference type="NCBI Taxonomy" id="314345"/>
    <lineage>
        <taxon>Bacteria</taxon>
        <taxon>Pseudomonadati</taxon>
        <taxon>Pseudomonadota</taxon>
        <taxon>Candidatius Mariprofundia</taxon>
        <taxon>Mariprofundales</taxon>
        <taxon>Mariprofundaceae</taxon>
        <taxon>Mariprofundus</taxon>
    </lineage>
</organism>
<dbReference type="EMBL" id="AATS01000017">
    <property type="protein sequence ID" value="EAU53788.1"/>
    <property type="molecule type" value="Genomic_DNA"/>
</dbReference>
<name>Q0EWW9_9PROT</name>
<dbReference type="InterPro" id="IPR013978">
    <property type="entry name" value="MEKHLA"/>
</dbReference>
<reference evidence="2 3" key="1">
    <citation type="submission" date="2006-09" db="EMBL/GenBank/DDBJ databases">
        <authorList>
            <person name="Emerson D."/>
            <person name="Ferriera S."/>
            <person name="Johnson J."/>
            <person name="Kravitz S."/>
            <person name="Halpern A."/>
            <person name="Remington K."/>
            <person name="Beeson K."/>
            <person name="Tran B."/>
            <person name="Rogers Y.-H."/>
            <person name="Friedman R."/>
            <person name="Venter J.C."/>
        </authorList>
    </citation>
    <scope>NUCLEOTIDE SEQUENCE [LARGE SCALE GENOMIC DNA]</scope>
    <source>
        <strain evidence="2 3">PV-1</strain>
    </source>
</reference>
<comment type="caution">
    <text evidence="2">The sequence shown here is derived from an EMBL/GenBank/DDBJ whole genome shotgun (WGS) entry which is preliminary data.</text>
</comment>
<dbReference type="Pfam" id="PF08670">
    <property type="entry name" value="MEKHLA"/>
    <property type="match status" value="1"/>
</dbReference>
<protein>
    <recommendedName>
        <fullName evidence="1">MEKHLA domain-containing protein</fullName>
    </recommendedName>
</protein>
<dbReference type="HOGENOM" id="CLU_115296_1_0_0"/>
<dbReference type="STRING" id="314344.AL013_07315"/>
<keyword evidence="3" id="KW-1185">Reference proteome</keyword>